<comment type="caution">
    <text evidence="2">The sequence shown here is derived from an EMBL/GenBank/DDBJ whole genome shotgun (WGS) entry which is preliminary data.</text>
</comment>
<evidence type="ECO:0000313" key="1">
    <source>
        <dbReference type="EMBL" id="NCN64865.1"/>
    </source>
</evidence>
<dbReference type="AlphaFoldDB" id="A0A8J8CGD1"/>
<evidence type="ECO:0008006" key="4">
    <source>
        <dbReference type="Google" id="ProtNLM"/>
    </source>
</evidence>
<evidence type="ECO:0000313" key="3">
    <source>
        <dbReference type="Proteomes" id="UP000738826"/>
    </source>
</evidence>
<reference evidence="2" key="1">
    <citation type="submission" date="2019-11" db="EMBL/GenBank/DDBJ databases">
        <title>Lipid analysis of CO2-rich subsurface aquifers suggests an autotrophy-based deep biosphere with lysolipids enriched in CPR bacteria.</title>
        <authorList>
            <person name="Probst A.J."/>
            <person name="Elling F.J."/>
            <person name="Castelle C.J."/>
            <person name="Zhu Q."/>
            <person name="Elvert M."/>
            <person name="Birarda G."/>
            <person name="Holman H.-Y."/>
            <person name="Lane K.R."/>
            <person name="Ladd B."/>
            <person name="Ryan M.C."/>
            <person name="Woyke T."/>
            <person name="Hinrichs K.-U."/>
            <person name="Banfield J.F."/>
        </authorList>
    </citation>
    <scope>NUCLEOTIDE SEQUENCE</scope>
    <source>
        <strain evidence="1">CG_2015-01_33_1645</strain>
        <strain evidence="2">CG_2015-04_33_537</strain>
    </source>
</reference>
<name>A0A8J8CGD1_9ARCH</name>
<accession>A0A8J8CGD1</accession>
<evidence type="ECO:0000313" key="2">
    <source>
        <dbReference type="EMBL" id="NCS91939.1"/>
    </source>
</evidence>
<organism evidence="2 3">
    <name type="scientific">Candidatus Altarchaeum hamiconexum</name>
    <dbReference type="NCBI Taxonomy" id="1803513"/>
    <lineage>
        <taxon>Archaea</taxon>
        <taxon>Candidatus Altarchaeota</taxon>
        <taxon>Candidatus Altiarchaeia</taxon>
        <taxon>Candidatus Altarchaeales</taxon>
        <taxon>Candidatus Altarchaeaceae</taxon>
        <taxon>Candidatus Altarchaeum</taxon>
    </lineage>
</organism>
<sequence>MEEFIVEGNTIKKAYLCHSKTKGLKEGDILLFYRSNDVRELTSLGVVEKVYENVTEPNQIVSYVGKRSVYSRKEIEEMVNKPTKVILFKWHLHFENPLKYKNLLNYQILKGPPQAIIKISHDKYLKIKGEVKINDRYTFN</sequence>
<proteinExistence type="predicted"/>
<dbReference type="Proteomes" id="UP000738826">
    <property type="component" value="Unassembled WGS sequence"/>
</dbReference>
<dbReference type="EMBL" id="JAACVF010000052">
    <property type="protein sequence ID" value="NCN64865.1"/>
    <property type="molecule type" value="Genomic_DNA"/>
</dbReference>
<dbReference type="EMBL" id="JAACQH010000133">
    <property type="protein sequence ID" value="NCS91939.1"/>
    <property type="molecule type" value="Genomic_DNA"/>
</dbReference>
<protein>
    <recommendedName>
        <fullName evidence="4">EVE domain-containing protein</fullName>
    </recommendedName>
</protein>
<dbReference type="Proteomes" id="UP000768163">
    <property type="component" value="Unassembled WGS sequence"/>
</dbReference>
<gene>
    <name evidence="2" type="ORF">GW779_06035</name>
    <name evidence="1" type="ORF">GW910_02150</name>
</gene>